<evidence type="ECO:0000256" key="1">
    <source>
        <dbReference type="ARBA" id="ARBA00001954"/>
    </source>
</evidence>
<comment type="caution">
    <text evidence="5">The sequence shown here is derived from an EMBL/GenBank/DDBJ whole genome shotgun (WGS) entry which is preliminary data.</text>
</comment>
<dbReference type="Proteomes" id="UP001333818">
    <property type="component" value="Unassembled WGS sequence"/>
</dbReference>
<organism evidence="5 6">
    <name type="scientific">Tumidithrix elongata BACA0141</name>
    <dbReference type="NCBI Taxonomy" id="2716417"/>
    <lineage>
        <taxon>Bacteria</taxon>
        <taxon>Bacillati</taxon>
        <taxon>Cyanobacteriota</taxon>
        <taxon>Cyanophyceae</taxon>
        <taxon>Pseudanabaenales</taxon>
        <taxon>Pseudanabaenaceae</taxon>
        <taxon>Tumidithrix</taxon>
        <taxon>Tumidithrix elongata</taxon>
    </lineage>
</organism>
<dbReference type="PANTHER" id="PTHR12879:SF8">
    <property type="entry name" value="SPHINGOLIPID DELTA(4)-DESATURASE DES1"/>
    <property type="match status" value="1"/>
</dbReference>
<evidence type="ECO:0000313" key="5">
    <source>
        <dbReference type="EMBL" id="MEE3717194.1"/>
    </source>
</evidence>
<sequence>MNSPTIVPPQSYLLKQDSDLDLQRWRKVLSDYQSMAIALLIVGLWSISLFLCNRLNLAEIPILFVILVVLVRTFLHTGLFIVAHDAAHGTVFTSDRRVNDWFGRIAIALYALLPYAKFLKNHGLHHKNPGRAGDPDFHDGQHKNAIAWYVAFMVRYLDRRQLVVIFVGFTVIFHSLRLGMQVSPINLLLFWILPILLSSMQLFLFGTFLTHREPQQGYTNRHHAMSSDFPVMLSFLACYHFGYHWEHHEYPHLPWYKLPSVRK</sequence>
<feature type="transmembrane region" description="Helical" evidence="3">
    <location>
        <begin position="101"/>
        <end position="119"/>
    </location>
</feature>
<comment type="cofactor">
    <cofactor evidence="1">
        <name>Fe(2+)</name>
        <dbReference type="ChEBI" id="CHEBI:29033"/>
    </cofactor>
</comment>
<evidence type="ECO:0000259" key="4">
    <source>
        <dbReference type="Pfam" id="PF00487"/>
    </source>
</evidence>
<feature type="transmembrane region" description="Helical" evidence="3">
    <location>
        <begin position="162"/>
        <end position="182"/>
    </location>
</feature>
<evidence type="ECO:0000256" key="3">
    <source>
        <dbReference type="SAM" id="Phobius"/>
    </source>
</evidence>
<protein>
    <submittedName>
        <fullName evidence="5">Fatty acid desaturase</fullName>
        <ecNumber evidence="5">1.14.19.-</ecNumber>
    </submittedName>
</protein>
<dbReference type="GO" id="GO:0016020">
    <property type="term" value="C:membrane"/>
    <property type="evidence" value="ECO:0007669"/>
    <property type="project" value="GOC"/>
</dbReference>
<dbReference type="GO" id="GO:0042284">
    <property type="term" value="F:sphingolipid delta-4 desaturase activity"/>
    <property type="evidence" value="ECO:0007669"/>
    <property type="project" value="TreeGrafter"/>
</dbReference>
<feature type="transmembrane region" description="Helical" evidence="3">
    <location>
        <begin position="60"/>
        <end position="81"/>
    </location>
</feature>
<keyword evidence="5" id="KW-0560">Oxidoreductase</keyword>
<proteinExistence type="inferred from homology"/>
<evidence type="ECO:0000313" key="6">
    <source>
        <dbReference type="Proteomes" id="UP001333818"/>
    </source>
</evidence>
<dbReference type="RefSeq" id="WP_330483622.1">
    <property type="nucleotide sequence ID" value="NZ_JAZBJZ010000035.1"/>
</dbReference>
<keyword evidence="6" id="KW-1185">Reference proteome</keyword>
<dbReference type="PANTHER" id="PTHR12879">
    <property type="entry name" value="SPHINGOLIPID DELTA 4 DESATURASE/C-4 HYDROXYLASE PROTEIN DES2"/>
    <property type="match status" value="1"/>
</dbReference>
<evidence type="ECO:0000256" key="2">
    <source>
        <dbReference type="ARBA" id="ARBA00008749"/>
    </source>
</evidence>
<comment type="similarity">
    <text evidence="2">Belongs to the fatty acid desaturase type 2 family.</text>
</comment>
<feature type="transmembrane region" description="Helical" evidence="3">
    <location>
        <begin position="188"/>
        <end position="209"/>
    </location>
</feature>
<accession>A0AAW9Q008</accession>
<feature type="domain" description="Fatty acid desaturase" evidence="4">
    <location>
        <begin position="169"/>
        <end position="262"/>
    </location>
</feature>
<dbReference type="GO" id="GO:0046513">
    <property type="term" value="P:ceramide biosynthetic process"/>
    <property type="evidence" value="ECO:0007669"/>
    <property type="project" value="TreeGrafter"/>
</dbReference>
<feature type="domain" description="Fatty acid desaturase" evidence="4">
    <location>
        <begin position="63"/>
        <end position="164"/>
    </location>
</feature>
<feature type="transmembrane region" description="Helical" evidence="3">
    <location>
        <begin position="32"/>
        <end position="53"/>
    </location>
</feature>
<name>A0AAW9Q008_9CYAN</name>
<dbReference type="AlphaFoldDB" id="A0AAW9Q008"/>
<dbReference type="EMBL" id="JAZBJZ010000035">
    <property type="protein sequence ID" value="MEE3717194.1"/>
    <property type="molecule type" value="Genomic_DNA"/>
</dbReference>
<dbReference type="Pfam" id="PF00487">
    <property type="entry name" value="FA_desaturase"/>
    <property type="match status" value="2"/>
</dbReference>
<keyword evidence="3" id="KW-0812">Transmembrane</keyword>
<dbReference type="EC" id="1.14.19.-" evidence="5"/>
<keyword evidence="3" id="KW-1133">Transmembrane helix</keyword>
<reference evidence="5" key="1">
    <citation type="submission" date="2024-01" db="EMBL/GenBank/DDBJ databases">
        <title>Bank of Algae and Cyanobacteria of the Azores (BACA) strain genomes.</title>
        <authorList>
            <person name="Luz R."/>
            <person name="Cordeiro R."/>
            <person name="Fonseca A."/>
            <person name="Goncalves V."/>
        </authorList>
    </citation>
    <scope>NUCLEOTIDE SEQUENCE</scope>
    <source>
        <strain evidence="5">BACA0141</strain>
    </source>
</reference>
<dbReference type="InterPro" id="IPR005804">
    <property type="entry name" value="FA_desaturase_dom"/>
</dbReference>
<keyword evidence="3" id="KW-0472">Membrane</keyword>
<gene>
    <name evidence="5" type="ORF">V2H45_10590</name>
</gene>